<gene>
    <name evidence="1" type="ORF">GGR12_002233</name>
</gene>
<dbReference type="RefSeq" id="WP_246328854.1">
    <property type="nucleotide sequence ID" value="NZ_BAAAER010000009.1"/>
</dbReference>
<comment type="caution">
    <text evidence="1">The sequence shown here is derived from an EMBL/GenBank/DDBJ whole genome shotgun (WGS) entry which is preliminary data.</text>
</comment>
<accession>A0A7W6JFW8</accession>
<proteinExistence type="predicted"/>
<name>A0A7W6JFW8_9CAUL</name>
<keyword evidence="2" id="KW-1185">Reference proteome</keyword>
<evidence type="ECO:0000313" key="2">
    <source>
        <dbReference type="Proteomes" id="UP000529946"/>
    </source>
</evidence>
<reference evidence="1 2" key="1">
    <citation type="submission" date="2020-08" db="EMBL/GenBank/DDBJ databases">
        <title>Genomic Encyclopedia of Type Strains, Phase IV (KMG-IV): sequencing the most valuable type-strain genomes for metagenomic binning, comparative biology and taxonomic classification.</title>
        <authorList>
            <person name="Goeker M."/>
        </authorList>
    </citation>
    <scope>NUCLEOTIDE SEQUENCE [LARGE SCALE GENOMIC DNA]</scope>
    <source>
        <strain evidence="1 2">DSM 23960</strain>
    </source>
</reference>
<dbReference type="EMBL" id="JACIDM010000002">
    <property type="protein sequence ID" value="MBB4083367.1"/>
    <property type="molecule type" value="Genomic_DNA"/>
</dbReference>
<dbReference type="AlphaFoldDB" id="A0A7W6JFW8"/>
<evidence type="ECO:0008006" key="3">
    <source>
        <dbReference type="Google" id="ProtNLM"/>
    </source>
</evidence>
<evidence type="ECO:0000313" key="1">
    <source>
        <dbReference type="EMBL" id="MBB4083367.1"/>
    </source>
</evidence>
<dbReference type="Proteomes" id="UP000529946">
    <property type="component" value="Unassembled WGS sequence"/>
</dbReference>
<protein>
    <recommendedName>
        <fullName evidence="3">DUF2867 domain-containing protein</fullName>
    </recommendedName>
</protein>
<sequence length="173" mass="18866">MRWRRLPAGVAEAALPSGALLGRYVSAGSYTDCFVVTVPGSITQAAYVEAFYTTPLFKLERLALAVLLWFPSTDQQARCMAAGEISRFAAWTVEGREADQILLCDFLGASRSWLMSVADGATGTTTLYFGTALLPHPRGDRLGLGFRALVPFHRPYARALLRSAVRRLAVRPA</sequence>
<organism evidence="1 2">
    <name type="scientific">Brevundimonas lenta</name>
    <dbReference type="NCBI Taxonomy" id="424796"/>
    <lineage>
        <taxon>Bacteria</taxon>
        <taxon>Pseudomonadati</taxon>
        <taxon>Pseudomonadota</taxon>
        <taxon>Alphaproteobacteria</taxon>
        <taxon>Caulobacterales</taxon>
        <taxon>Caulobacteraceae</taxon>
        <taxon>Brevundimonas</taxon>
    </lineage>
</organism>